<accession>A0A7L5A564</accession>
<dbReference type="Proteomes" id="UP000326380">
    <property type="component" value="Unassembled WGS sequence"/>
</dbReference>
<dbReference type="RefSeq" id="WP_151080270.1">
    <property type="nucleotide sequence ID" value="NZ_CP047647.1"/>
</dbReference>
<proteinExistence type="predicted"/>
<evidence type="ECO:0000313" key="1">
    <source>
        <dbReference type="EMBL" id="KAA9327088.1"/>
    </source>
</evidence>
<evidence type="ECO:0000313" key="2">
    <source>
        <dbReference type="Proteomes" id="UP000326380"/>
    </source>
</evidence>
<dbReference type="AlphaFoldDB" id="A0A7L5A564"/>
<dbReference type="EMBL" id="VTWU01000007">
    <property type="protein sequence ID" value="KAA9327088.1"/>
    <property type="molecule type" value="Genomic_DNA"/>
</dbReference>
<name>A0A7L5A564_9BACT</name>
<comment type="caution">
    <text evidence="1">The sequence shown here is derived from an EMBL/GenBank/DDBJ whole genome shotgun (WGS) entry which is preliminary data.</text>
</comment>
<protein>
    <submittedName>
        <fullName evidence="1">Uncharacterized protein</fullName>
    </submittedName>
</protein>
<keyword evidence="2" id="KW-1185">Reference proteome</keyword>
<sequence>MPLSPTRWMQRLLVALALWLALCFALGYRLPWFDRHPSWPEVPYLEPSEFRRVSNPRIAVQWLPDFPQRYGHRFRFPGQAEDSSRTFFTDVYRRNLRDIRYLGRQRTDNEFESYFRPYIYPGPRDPGVPSIGRKGMWFDQYGYEYYQLRIGPETGGFKIHAPYYGSDSASDTLLLDNFYQYNSPRSARDTLFFRYDGLDYRAYVRR</sequence>
<reference evidence="1 2" key="1">
    <citation type="submission" date="2019-09" db="EMBL/GenBank/DDBJ databases">
        <title>Genome sequence of Hymenobacter sp. M3.</title>
        <authorList>
            <person name="Srinivasan S."/>
        </authorList>
    </citation>
    <scope>NUCLEOTIDE SEQUENCE [LARGE SCALE GENOMIC DNA]</scope>
    <source>
        <strain evidence="1 2">M3</strain>
    </source>
</reference>
<organism evidence="1 2">
    <name type="scientific">Hymenobacter busanensis</name>
    <dbReference type="NCBI Taxonomy" id="2607656"/>
    <lineage>
        <taxon>Bacteria</taxon>
        <taxon>Pseudomonadati</taxon>
        <taxon>Bacteroidota</taxon>
        <taxon>Cytophagia</taxon>
        <taxon>Cytophagales</taxon>
        <taxon>Hymenobacteraceae</taxon>
        <taxon>Hymenobacter</taxon>
    </lineage>
</organism>
<gene>
    <name evidence="1" type="ORF">F0P96_17770</name>
</gene>